<reference evidence="2" key="1">
    <citation type="journal article" date="2012" name="Nat. Biotechnol.">
        <title>Reference genome sequence of the model plant Setaria.</title>
        <authorList>
            <person name="Bennetzen J.L."/>
            <person name="Schmutz J."/>
            <person name="Wang H."/>
            <person name="Percifield R."/>
            <person name="Hawkins J."/>
            <person name="Pontaroli A.C."/>
            <person name="Estep M."/>
            <person name="Feng L."/>
            <person name="Vaughn J.N."/>
            <person name="Grimwood J."/>
            <person name="Jenkins J."/>
            <person name="Barry K."/>
            <person name="Lindquist E."/>
            <person name="Hellsten U."/>
            <person name="Deshpande S."/>
            <person name="Wang X."/>
            <person name="Wu X."/>
            <person name="Mitros T."/>
            <person name="Triplett J."/>
            <person name="Yang X."/>
            <person name="Ye C.Y."/>
            <person name="Mauro-Herrera M."/>
            <person name="Wang L."/>
            <person name="Li P."/>
            <person name="Sharma M."/>
            <person name="Sharma R."/>
            <person name="Ronald P.C."/>
            <person name="Panaud O."/>
            <person name="Kellogg E.A."/>
            <person name="Brutnell T.P."/>
            <person name="Doust A.N."/>
            <person name="Tuskan G.A."/>
            <person name="Rokhsar D."/>
            <person name="Devos K.M."/>
        </authorList>
    </citation>
    <scope>NUCLEOTIDE SEQUENCE [LARGE SCALE GENOMIC DNA]</scope>
    <source>
        <strain evidence="2">cv. Yugu1</strain>
    </source>
</reference>
<dbReference type="AlphaFoldDB" id="K3Y0T4"/>
<dbReference type="EMBL" id="AGNK02002329">
    <property type="status" value="NOT_ANNOTATED_CDS"/>
    <property type="molecule type" value="Genomic_DNA"/>
</dbReference>
<sequence>MPYNKNVIQNFRNILTEIIFSTHHRKTRNSGNSDEISSKMLTLVLLLYMSTPACY</sequence>
<proteinExistence type="predicted"/>
<evidence type="ECO:0000313" key="1">
    <source>
        <dbReference type="EnsemblPlants" id="KQL10149"/>
    </source>
</evidence>
<dbReference type="HOGENOM" id="CLU_3035976_0_0_1"/>
<organism evidence="1 2">
    <name type="scientific">Setaria italica</name>
    <name type="common">Foxtail millet</name>
    <name type="synonym">Panicum italicum</name>
    <dbReference type="NCBI Taxonomy" id="4555"/>
    <lineage>
        <taxon>Eukaryota</taxon>
        <taxon>Viridiplantae</taxon>
        <taxon>Streptophyta</taxon>
        <taxon>Embryophyta</taxon>
        <taxon>Tracheophyta</taxon>
        <taxon>Spermatophyta</taxon>
        <taxon>Magnoliopsida</taxon>
        <taxon>Liliopsida</taxon>
        <taxon>Poales</taxon>
        <taxon>Poaceae</taxon>
        <taxon>PACMAD clade</taxon>
        <taxon>Panicoideae</taxon>
        <taxon>Panicodae</taxon>
        <taxon>Paniceae</taxon>
        <taxon>Cenchrinae</taxon>
        <taxon>Setaria</taxon>
    </lineage>
</organism>
<dbReference type="Proteomes" id="UP000004995">
    <property type="component" value="Unassembled WGS sequence"/>
</dbReference>
<protein>
    <submittedName>
        <fullName evidence="1">Uncharacterized protein</fullName>
    </submittedName>
</protein>
<dbReference type="Gramene" id="KQL10149">
    <property type="protein sequence ID" value="KQL10149"/>
    <property type="gene ID" value="SETIT_007795mg"/>
</dbReference>
<keyword evidence="2" id="KW-1185">Reference proteome</keyword>
<dbReference type="InParanoid" id="K3Y0T4"/>
<dbReference type="EnsemblPlants" id="KQL10149">
    <property type="protein sequence ID" value="KQL10149"/>
    <property type="gene ID" value="SETIT_007795mg"/>
</dbReference>
<accession>K3Y0T4</accession>
<reference evidence="1" key="2">
    <citation type="submission" date="2018-08" db="UniProtKB">
        <authorList>
            <consortium name="EnsemblPlants"/>
        </authorList>
    </citation>
    <scope>IDENTIFICATION</scope>
    <source>
        <strain evidence="1">Yugu1</strain>
    </source>
</reference>
<name>K3Y0T4_SETIT</name>
<evidence type="ECO:0000313" key="2">
    <source>
        <dbReference type="Proteomes" id="UP000004995"/>
    </source>
</evidence>